<evidence type="ECO:0000259" key="9">
    <source>
        <dbReference type="Pfam" id="PF01431"/>
    </source>
</evidence>
<feature type="domain" description="Peptidase M13 N-terminal" evidence="10">
    <location>
        <begin position="42"/>
        <end position="418"/>
    </location>
</feature>
<dbReference type="GO" id="GO:0004222">
    <property type="term" value="F:metalloendopeptidase activity"/>
    <property type="evidence" value="ECO:0007669"/>
    <property type="project" value="InterPro"/>
</dbReference>
<evidence type="ECO:0000256" key="7">
    <source>
        <dbReference type="ARBA" id="ARBA00023049"/>
    </source>
</evidence>
<name>A0A839EZA7_9GAMM</name>
<evidence type="ECO:0000313" key="11">
    <source>
        <dbReference type="EMBL" id="MBA8886999.1"/>
    </source>
</evidence>
<evidence type="ECO:0000256" key="1">
    <source>
        <dbReference type="ARBA" id="ARBA00001947"/>
    </source>
</evidence>
<feature type="signal peptide" evidence="8">
    <location>
        <begin position="1"/>
        <end position="23"/>
    </location>
</feature>
<dbReference type="InterPro" id="IPR042089">
    <property type="entry name" value="Peptidase_M13_dom_2"/>
</dbReference>
<evidence type="ECO:0000313" key="12">
    <source>
        <dbReference type="Proteomes" id="UP000550401"/>
    </source>
</evidence>
<dbReference type="EC" id="3.4.24.-" evidence="11"/>
<keyword evidence="4" id="KW-0479">Metal-binding</keyword>
<dbReference type="Pfam" id="PF01431">
    <property type="entry name" value="Peptidase_M13"/>
    <property type="match status" value="1"/>
</dbReference>
<comment type="cofactor">
    <cofactor evidence="1">
        <name>Zn(2+)</name>
        <dbReference type="ChEBI" id="CHEBI:29105"/>
    </cofactor>
</comment>
<dbReference type="CDD" id="cd08662">
    <property type="entry name" value="M13"/>
    <property type="match status" value="1"/>
</dbReference>
<evidence type="ECO:0000259" key="10">
    <source>
        <dbReference type="Pfam" id="PF05649"/>
    </source>
</evidence>
<protein>
    <submittedName>
        <fullName evidence="11">Putative endopeptidase</fullName>
        <ecNumber evidence="11">3.4.24.-</ecNumber>
    </submittedName>
</protein>
<feature type="chain" id="PRO_5032929028" evidence="8">
    <location>
        <begin position="24"/>
        <end position="674"/>
    </location>
</feature>
<proteinExistence type="inferred from homology"/>
<evidence type="ECO:0000256" key="5">
    <source>
        <dbReference type="ARBA" id="ARBA00022801"/>
    </source>
</evidence>
<evidence type="ECO:0000256" key="2">
    <source>
        <dbReference type="ARBA" id="ARBA00007357"/>
    </source>
</evidence>
<comment type="similarity">
    <text evidence="2">Belongs to the peptidase M13 family.</text>
</comment>
<dbReference type="PRINTS" id="PR00786">
    <property type="entry name" value="NEPRILYSIN"/>
</dbReference>
<evidence type="ECO:0000256" key="8">
    <source>
        <dbReference type="SAM" id="SignalP"/>
    </source>
</evidence>
<evidence type="ECO:0000256" key="6">
    <source>
        <dbReference type="ARBA" id="ARBA00022833"/>
    </source>
</evidence>
<dbReference type="GO" id="GO:0046872">
    <property type="term" value="F:metal ion binding"/>
    <property type="evidence" value="ECO:0007669"/>
    <property type="project" value="UniProtKB-KW"/>
</dbReference>
<dbReference type="InterPro" id="IPR000718">
    <property type="entry name" value="Peptidase_M13"/>
</dbReference>
<dbReference type="EMBL" id="JACGXL010000001">
    <property type="protein sequence ID" value="MBA8886999.1"/>
    <property type="molecule type" value="Genomic_DNA"/>
</dbReference>
<gene>
    <name evidence="11" type="ORF">FHW12_001190</name>
</gene>
<organism evidence="11 12">
    <name type="scientific">Dokdonella fugitiva</name>
    <dbReference type="NCBI Taxonomy" id="328517"/>
    <lineage>
        <taxon>Bacteria</taxon>
        <taxon>Pseudomonadati</taxon>
        <taxon>Pseudomonadota</taxon>
        <taxon>Gammaproteobacteria</taxon>
        <taxon>Lysobacterales</taxon>
        <taxon>Rhodanobacteraceae</taxon>
        <taxon>Dokdonella</taxon>
    </lineage>
</organism>
<keyword evidence="3" id="KW-0645">Protease</keyword>
<dbReference type="InterPro" id="IPR024079">
    <property type="entry name" value="MetalloPept_cat_dom_sf"/>
</dbReference>
<reference evidence="11 12" key="1">
    <citation type="submission" date="2020-07" db="EMBL/GenBank/DDBJ databases">
        <title>Genomic Encyclopedia of Type Strains, Phase IV (KMG-V): Genome sequencing to study the core and pangenomes of soil and plant-associated prokaryotes.</title>
        <authorList>
            <person name="Whitman W."/>
        </authorList>
    </citation>
    <scope>NUCLEOTIDE SEQUENCE [LARGE SCALE GENOMIC DNA]</scope>
    <source>
        <strain evidence="11 12">RH2WT43</strain>
    </source>
</reference>
<dbReference type="Proteomes" id="UP000550401">
    <property type="component" value="Unassembled WGS sequence"/>
</dbReference>
<dbReference type="AlphaFoldDB" id="A0A839EZA7"/>
<dbReference type="InterPro" id="IPR008753">
    <property type="entry name" value="Peptidase_M13_N"/>
</dbReference>
<dbReference type="GO" id="GO:0016485">
    <property type="term" value="P:protein processing"/>
    <property type="evidence" value="ECO:0007669"/>
    <property type="project" value="TreeGrafter"/>
</dbReference>
<keyword evidence="12" id="KW-1185">Reference proteome</keyword>
<dbReference type="Pfam" id="PF05649">
    <property type="entry name" value="Peptidase_M13_N"/>
    <property type="match status" value="1"/>
</dbReference>
<dbReference type="RefSeq" id="WP_182530026.1">
    <property type="nucleotide sequence ID" value="NZ_JACGXL010000001.1"/>
</dbReference>
<dbReference type="PROSITE" id="PS51885">
    <property type="entry name" value="NEPRILYSIN"/>
    <property type="match status" value="1"/>
</dbReference>
<dbReference type="Gene3D" id="3.40.390.10">
    <property type="entry name" value="Collagenase (Catalytic Domain)"/>
    <property type="match status" value="1"/>
</dbReference>
<comment type="caution">
    <text evidence="11">The sequence shown here is derived from an EMBL/GenBank/DDBJ whole genome shotgun (WGS) entry which is preliminary data.</text>
</comment>
<evidence type="ECO:0000256" key="4">
    <source>
        <dbReference type="ARBA" id="ARBA00022723"/>
    </source>
</evidence>
<keyword evidence="7" id="KW-0482">Metalloprotease</keyword>
<dbReference type="GO" id="GO:0005886">
    <property type="term" value="C:plasma membrane"/>
    <property type="evidence" value="ECO:0007669"/>
    <property type="project" value="TreeGrafter"/>
</dbReference>
<evidence type="ECO:0000256" key="3">
    <source>
        <dbReference type="ARBA" id="ARBA00022670"/>
    </source>
</evidence>
<dbReference type="PANTHER" id="PTHR11733:SF167">
    <property type="entry name" value="FI17812P1-RELATED"/>
    <property type="match status" value="1"/>
</dbReference>
<keyword evidence="6" id="KW-0862">Zinc</keyword>
<feature type="domain" description="Peptidase M13 C-terminal" evidence="9">
    <location>
        <begin position="470"/>
        <end position="671"/>
    </location>
</feature>
<accession>A0A839EZA7</accession>
<dbReference type="InterPro" id="IPR018497">
    <property type="entry name" value="Peptidase_M13_C"/>
</dbReference>
<keyword evidence="8" id="KW-0732">Signal</keyword>
<dbReference type="PANTHER" id="PTHR11733">
    <property type="entry name" value="ZINC METALLOPROTEASE FAMILY M13 NEPRILYSIN-RELATED"/>
    <property type="match status" value="1"/>
</dbReference>
<keyword evidence="5 11" id="KW-0378">Hydrolase</keyword>
<dbReference type="Gene3D" id="1.10.1380.10">
    <property type="entry name" value="Neutral endopeptidase , domain2"/>
    <property type="match status" value="1"/>
</dbReference>
<sequence>MPACRTRVLAAALSLGLVAGAHAHTNERGLDAQNVDAATPACDDFFQHANGGWLASNPIPAEYSQWSLDDELRERNLALLRGVLEDAAAHPGAAGSTTQKVGDFYASAMDEAAAEKAGYTPIKADLERIAALKNGADVAALVRGWHAQGIPVLFDFGPQSDMKDATREIGYAIQGGLGLPDRDYYTRTDAKSKELLGKYRVHVARMLALVGDANAEQEAGWIVDLETTLARASLDRVAMRDPQSYYRIATLAQADAQTPHFSWTAFYKELGRADVTRFSLPHPKFFAAMDGALAKAPLSHWQAYLRWHLVDFAAPSLSKAFVEADFDFHGRTLRGTQELKPRWKRAIDATNDALGFAVGEAYVAKVFPPEAKQRAQTLVKNLSVALRARIAKLDWMGEETKKAAYAKLDTLVPKVGYPDTWRDYSALAVQRGDHFANVRAAAAFEAKRLAAKIDKPVDRSEWGMLPQTVNAYYDPQQNEIVFPAAQLLPPYFDAQMDDAVNYGGIGSVIGHEMLHGYDDEGSQFDAQGNLRDWWTKQDRERFVARTGKLVEQFAAYVPIDDLHVNGKLTLGENIADLGGLEVAWDAWKLTDDGKADATRDGQSGAQRFFLAFAQAWRTQQRPEALRLQVQSNEHAPAKYRTNGPVSNMASFAQAFACKAGNPMVRDAAHRVDIW</sequence>
<dbReference type="SUPFAM" id="SSF55486">
    <property type="entry name" value="Metalloproteases ('zincins'), catalytic domain"/>
    <property type="match status" value="1"/>
</dbReference>